<gene>
    <name evidence="1" type="ORF">L0U88_19555</name>
</gene>
<accession>A0ABS9BM86</accession>
<evidence type="ECO:0000313" key="2">
    <source>
        <dbReference type="Proteomes" id="UP001200145"/>
    </source>
</evidence>
<reference evidence="1 2" key="1">
    <citation type="submission" date="2022-01" db="EMBL/GenBank/DDBJ databases">
        <title>Flavihumibacter sp. nov., isolated from sediment of a river.</title>
        <authorList>
            <person name="Liu H."/>
        </authorList>
    </citation>
    <scope>NUCLEOTIDE SEQUENCE [LARGE SCALE GENOMIC DNA]</scope>
    <source>
        <strain evidence="1 2">RY-1</strain>
    </source>
</reference>
<dbReference type="Proteomes" id="UP001200145">
    <property type="component" value="Unassembled WGS sequence"/>
</dbReference>
<comment type="caution">
    <text evidence="1">The sequence shown here is derived from an EMBL/GenBank/DDBJ whole genome shotgun (WGS) entry which is preliminary data.</text>
</comment>
<organism evidence="1 2">
    <name type="scientific">Flavihumibacter fluminis</name>
    <dbReference type="NCBI Taxonomy" id="2909236"/>
    <lineage>
        <taxon>Bacteria</taxon>
        <taxon>Pseudomonadati</taxon>
        <taxon>Bacteroidota</taxon>
        <taxon>Chitinophagia</taxon>
        <taxon>Chitinophagales</taxon>
        <taxon>Chitinophagaceae</taxon>
        <taxon>Flavihumibacter</taxon>
    </lineage>
</organism>
<proteinExistence type="predicted"/>
<evidence type="ECO:0000313" key="1">
    <source>
        <dbReference type="EMBL" id="MCF1716848.1"/>
    </source>
</evidence>
<sequence>MGLFSTVLHIFKKSQDETVKELQHELGSNRNLKNFSKLDISNSNYQGVLDNEVYSKPGIFYLITESHGNWTTIIELNVNIENTFYLYDLTNALSKLLNTYTLSFHFHDDDVLYYNLDNGGESIDGYNSNYQYFLTEPADKEEVLSQRHTPESFSNILPVAKKVDVLNNILNEGYWHAYDNGDLDEDGVPSDDKYFIDEQERFERVGKYLEIFSKDDYPFADWYSNLTKLNLDNCYLLKADR</sequence>
<dbReference type="RefSeq" id="WP_234868374.1">
    <property type="nucleotide sequence ID" value="NZ_JAKEVY010000007.1"/>
</dbReference>
<dbReference type="EMBL" id="JAKEVY010000007">
    <property type="protein sequence ID" value="MCF1716848.1"/>
    <property type="molecule type" value="Genomic_DNA"/>
</dbReference>
<protein>
    <submittedName>
        <fullName evidence="1">Uncharacterized protein</fullName>
    </submittedName>
</protein>
<keyword evidence="2" id="KW-1185">Reference proteome</keyword>
<name>A0ABS9BM86_9BACT</name>